<evidence type="ECO:0000313" key="1">
    <source>
        <dbReference type="EMBL" id="KAF4615324.1"/>
    </source>
</evidence>
<keyword evidence="2" id="KW-1185">Reference proteome</keyword>
<dbReference type="EMBL" id="JAACJL010000044">
    <property type="protein sequence ID" value="KAF4615324.1"/>
    <property type="molecule type" value="Genomic_DNA"/>
</dbReference>
<dbReference type="AlphaFoldDB" id="A0A8H4QQW3"/>
<protein>
    <recommendedName>
        <fullName evidence="3">2',3'-cyclic-nucleotide 3'-phosphodiesterase</fullName>
    </recommendedName>
</protein>
<dbReference type="Gene3D" id="3.90.1140.10">
    <property type="entry name" value="Cyclic phosphodiesterase"/>
    <property type="match status" value="1"/>
</dbReference>
<evidence type="ECO:0000313" key="2">
    <source>
        <dbReference type="Proteomes" id="UP000521872"/>
    </source>
</evidence>
<evidence type="ECO:0008006" key="3">
    <source>
        <dbReference type="Google" id="ProtNLM"/>
    </source>
</evidence>
<dbReference type="PANTHER" id="PTHR28141">
    <property type="entry name" value="2',3'-CYCLIC-NUCLEOTIDE 3'-PHOSPHODIESTERASE"/>
    <property type="match status" value="1"/>
</dbReference>
<dbReference type="Proteomes" id="UP000521872">
    <property type="component" value="Unassembled WGS sequence"/>
</dbReference>
<dbReference type="Pfam" id="PF07823">
    <property type="entry name" value="CPDase"/>
    <property type="match status" value="1"/>
</dbReference>
<dbReference type="SUPFAM" id="SSF55144">
    <property type="entry name" value="LigT-like"/>
    <property type="match status" value="1"/>
</dbReference>
<dbReference type="GO" id="GO:0009187">
    <property type="term" value="P:cyclic nucleotide metabolic process"/>
    <property type="evidence" value="ECO:0007669"/>
    <property type="project" value="TreeGrafter"/>
</dbReference>
<accession>A0A8H4QQW3</accession>
<reference evidence="1 2" key="1">
    <citation type="submission" date="2019-12" db="EMBL/GenBank/DDBJ databases">
        <authorList>
            <person name="Floudas D."/>
            <person name="Bentzer J."/>
            <person name="Ahren D."/>
            <person name="Johansson T."/>
            <person name="Persson P."/>
            <person name="Tunlid A."/>
        </authorList>
    </citation>
    <scope>NUCLEOTIDE SEQUENCE [LARGE SCALE GENOMIC DNA]</scope>
    <source>
        <strain evidence="1 2">CBS 102.39</strain>
    </source>
</reference>
<sequence length="199" mass="22241">MGLSLWIVPNENDAQKIESIMTIRQREPGLAEGTYPKFYLHITLASLPLSMENENNLDKIDASIRNFEQPVQCSFASVDIGSHYFRSVYVSIKLDQGIKDLHRHVHESLGVEPRTPSFPHMSLCYIADEDAGKGEKERFYEELKSSGRLVDGESGSVGLNYGVGGKDGSVDSFRGHEVWTVRCEGPVEGWVVLKKTPLK</sequence>
<proteinExistence type="predicted"/>
<dbReference type="GO" id="GO:0004113">
    <property type="term" value="F:2',3'-cyclic-nucleotide 3'-phosphodiesterase activity"/>
    <property type="evidence" value="ECO:0007669"/>
    <property type="project" value="TreeGrafter"/>
</dbReference>
<dbReference type="InterPro" id="IPR009097">
    <property type="entry name" value="Cyclic_Pdiesterase"/>
</dbReference>
<name>A0A8H4QQW3_9AGAR</name>
<gene>
    <name evidence="1" type="ORF">D9613_003142</name>
</gene>
<organism evidence="1 2">
    <name type="scientific">Agrocybe pediades</name>
    <dbReference type="NCBI Taxonomy" id="84607"/>
    <lineage>
        <taxon>Eukaryota</taxon>
        <taxon>Fungi</taxon>
        <taxon>Dikarya</taxon>
        <taxon>Basidiomycota</taxon>
        <taxon>Agaricomycotina</taxon>
        <taxon>Agaricomycetes</taxon>
        <taxon>Agaricomycetidae</taxon>
        <taxon>Agaricales</taxon>
        <taxon>Agaricineae</taxon>
        <taxon>Strophariaceae</taxon>
        <taxon>Agrocybe</taxon>
    </lineage>
</organism>
<dbReference type="InterPro" id="IPR012386">
    <property type="entry name" value="Cyclic-nucl_3Pdiesterase"/>
</dbReference>
<comment type="caution">
    <text evidence="1">The sequence shown here is derived from an EMBL/GenBank/DDBJ whole genome shotgun (WGS) entry which is preliminary data.</text>
</comment>
<dbReference type="PANTHER" id="PTHR28141:SF1">
    <property type="entry name" value="2',3'-CYCLIC-NUCLEOTIDE 3'-PHOSPHODIESTERASE"/>
    <property type="match status" value="1"/>
</dbReference>